<feature type="compositionally biased region" description="Basic and acidic residues" evidence="5">
    <location>
        <begin position="536"/>
        <end position="560"/>
    </location>
</feature>
<dbReference type="Pfam" id="PF00307">
    <property type="entry name" value="CH"/>
    <property type="match status" value="1"/>
</dbReference>
<keyword evidence="4" id="KW-0175">Coiled coil</keyword>
<feature type="compositionally biased region" description="Basic and acidic residues" evidence="5">
    <location>
        <begin position="432"/>
        <end position="451"/>
    </location>
</feature>
<keyword evidence="3" id="KW-0967">Endosome</keyword>
<proteinExistence type="predicted"/>
<dbReference type="PANTHER" id="PTHR23167">
    <property type="entry name" value="CALPONIN HOMOLOGY DOMAIN-CONTAINING PROTEIN DDB_G0272472-RELATED"/>
    <property type="match status" value="1"/>
</dbReference>
<evidence type="ECO:0000256" key="3">
    <source>
        <dbReference type="ARBA" id="ARBA00022753"/>
    </source>
</evidence>
<dbReference type="Proteomes" id="UP000192578">
    <property type="component" value="Unassembled WGS sequence"/>
</dbReference>
<dbReference type="PROSITE" id="PS50021">
    <property type="entry name" value="CH"/>
    <property type="match status" value="1"/>
</dbReference>
<sequence>MSAGEKIKALQNWTIKVTDGYRGVCITNFTTSWRDGMAFCAIIHRFRPDLIDYDSLIKGNILENNQLAFDVAEQKLGVPALLDAKDMFTYSVPDRKCVILYVSQLHRQFQGKIPGRQHSLRTDDSTTGTSSPPTKGITIASQMSTMEQYQQPHAALAIRRSVSEDFSTNYRPIAMPRTSILTVPVEPSHEESAHYDEDSSSNSSSSGNSDQLMPNASSSSSSSSKSVSPSENTPPAQLLPRSPVETRLRDTAVAMSNVALNTTRTGPRTVATGLQTVASHVKAYESEERSSQQPQQPPVVLRRSMLDVLANPHAARATRDRLARSCYVSSGSSHSASIVPLVTTTAPSCATSSCYRPFARQGFSLANPEASVIIGSDACHPGLPSKPDCSYIRQTMEEFRPGDFRRRRIPPATGPVLYPDALNPFGSNSSCDDVRNSYDEEKNPFSTEEKNPFSTEPDDDEADEARDTFPTAINRQAASVKNVPTPAPRKKLINGSPLVRRASDLSSSQRESIVPAQSPLSRSASLRNPAPLRPLRHGDGAGDYVRRNDVTNDTNSDRIRGGHSKRLAPLPPSVGTTQNGGNKLTRSSSLRLPSTPSNPAKTTVASASQLPPKPVSALHTSFRSPLAKDQERQRAKKSFKSLPSKTDEDPHKTSLEDPHKMSLEDPHKMSLEDPHKMSLEELEDSLWVIERELALVEDQQQDLLQRARQDFADHRTSLRQADPDRARRHYVVTRFRASAAADGIEFFALETELLEILRGKERLLEILRGKEQLLEEDFYQSLRRKAQRQTSVKAAASSADVPKNLLPQKKRHKRFAPQFFRGGAYPGAPQAYPLGFSTVPIYNSSTPYQNPTNFTIDINGLPPFVISNPYGFFMPPVVVVINGNSTSNSTTTPRTANRFIVSTTPKPPTVAPPPGLGGRFFAKSKWRKST</sequence>
<dbReference type="EMBL" id="MTYJ01000092">
    <property type="protein sequence ID" value="OQV15186.1"/>
    <property type="molecule type" value="Genomic_DNA"/>
</dbReference>
<feature type="domain" description="Calponin-homology (CH)" evidence="6">
    <location>
        <begin position="4"/>
        <end position="110"/>
    </location>
</feature>
<comment type="caution">
    <text evidence="7">The sequence shown here is derived from an EMBL/GenBank/DDBJ whole genome shotgun (WGS) entry which is preliminary data.</text>
</comment>
<evidence type="ECO:0000256" key="2">
    <source>
        <dbReference type="ARBA" id="ARBA00022553"/>
    </source>
</evidence>
<dbReference type="FunFam" id="1.10.418.10:FF:000023">
    <property type="entry name" value="EH domain-binding protein 1 isoform X1"/>
    <property type="match status" value="1"/>
</dbReference>
<dbReference type="Gene3D" id="1.10.418.10">
    <property type="entry name" value="Calponin-like domain"/>
    <property type="match status" value="1"/>
</dbReference>
<feature type="compositionally biased region" description="Polar residues" evidence="5">
    <location>
        <begin position="598"/>
        <end position="609"/>
    </location>
</feature>
<evidence type="ECO:0000313" key="8">
    <source>
        <dbReference type="Proteomes" id="UP000192578"/>
    </source>
</evidence>
<evidence type="ECO:0000313" key="7">
    <source>
        <dbReference type="EMBL" id="OQV15186.1"/>
    </source>
</evidence>
<feature type="region of interest" description="Disordered" evidence="5">
    <location>
        <begin position="112"/>
        <end position="137"/>
    </location>
</feature>
<feature type="region of interest" description="Disordered" evidence="5">
    <location>
        <begin position="186"/>
        <end position="243"/>
    </location>
</feature>
<evidence type="ECO:0000259" key="6">
    <source>
        <dbReference type="PROSITE" id="PS50021"/>
    </source>
</evidence>
<gene>
    <name evidence="7" type="ORF">BV898_10570</name>
</gene>
<evidence type="ECO:0000256" key="1">
    <source>
        <dbReference type="ARBA" id="ARBA00004177"/>
    </source>
</evidence>
<reference evidence="8" key="1">
    <citation type="submission" date="2017-01" db="EMBL/GenBank/DDBJ databases">
        <title>Comparative genomics of anhydrobiosis in the tardigrade Hypsibius dujardini.</title>
        <authorList>
            <person name="Yoshida Y."/>
            <person name="Koutsovoulos G."/>
            <person name="Laetsch D."/>
            <person name="Stevens L."/>
            <person name="Kumar S."/>
            <person name="Horikawa D."/>
            <person name="Ishino K."/>
            <person name="Komine S."/>
            <person name="Tomita M."/>
            <person name="Blaxter M."/>
            <person name="Arakawa K."/>
        </authorList>
    </citation>
    <scope>NUCLEOTIDE SEQUENCE [LARGE SCALE GENOMIC DNA]</scope>
    <source>
        <strain evidence="8">Z151</strain>
    </source>
</reference>
<evidence type="ECO:0000256" key="5">
    <source>
        <dbReference type="SAM" id="MobiDB-lite"/>
    </source>
</evidence>
<feature type="compositionally biased region" description="Low complexity" evidence="5">
    <location>
        <begin position="584"/>
        <end position="597"/>
    </location>
</feature>
<name>A0A1W0WJ14_HYPEX</name>
<feature type="compositionally biased region" description="Low complexity" evidence="5">
    <location>
        <begin position="200"/>
        <end position="209"/>
    </location>
</feature>
<evidence type="ECO:0000256" key="4">
    <source>
        <dbReference type="ARBA" id="ARBA00023054"/>
    </source>
</evidence>
<comment type="subcellular location">
    <subcellularLocation>
        <location evidence="1">Endosome</location>
    </subcellularLocation>
</comment>
<dbReference type="GO" id="GO:0005768">
    <property type="term" value="C:endosome"/>
    <property type="evidence" value="ECO:0007669"/>
    <property type="project" value="UniProtKB-SubCell"/>
</dbReference>
<organism evidence="7 8">
    <name type="scientific">Hypsibius exemplaris</name>
    <name type="common">Freshwater tardigrade</name>
    <dbReference type="NCBI Taxonomy" id="2072580"/>
    <lineage>
        <taxon>Eukaryota</taxon>
        <taxon>Metazoa</taxon>
        <taxon>Ecdysozoa</taxon>
        <taxon>Tardigrada</taxon>
        <taxon>Eutardigrada</taxon>
        <taxon>Parachela</taxon>
        <taxon>Hypsibioidea</taxon>
        <taxon>Hypsibiidae</taxon>
        <taxon>Hypsibius</taxon>
    </lineage>
</organism>
<dbReference type="PANTHER" id="PTHR23167:SF46">
    <property type="entry name" value="EPS15 HOMOLOGY DOMAIN CONTAINING PROTEIN-BINDING PROTEIN 1, ISOFORM F"/>
    <property type="match status" value="1"/>
</dbReference>
<feature type="compositionally biased region" description="Low complexity" evidence="5">
    <location>
        <begin position="125"/>
        <end position="134"/>
    </location>
</feature>
<keyword evidence="8" id="KW-1185">Reference proteome</keyword>
<dbReference type="SUPFAM" id="SSF47576">
    <property type="entry name" value="Calponin-homology domain, CH-domain"/>
    <property type="match status" value="1"/>
</dbReference>
<dbReference type="InterPro" id="IPR001715">
    <property type="entry name" value="CH_dom"/>
</dbReference>
<dbReference type="SMART" id="SM00033">
    <property type="entry name" value="CH"/>
    <property type="match status" value="1"/>
</dbReference>
<dbReference type="OrthoDB" id="21607at2759"/>
<accession>A0A1W0WJ14</accession>
<feature type="compositionally biased region" description="Basic and acidic residues" evidence="5">
    <location>
        <begin position="645"/>
        <end position="670"/>
    </location>
</feature>
<dbReference type="AlphaFoldDB" id="A0A1W0WJ14"/>
<keyword evidence="2" id="KW-0597">Phosphoprotein</keyword>
<feature type="compositionally biased region" description="Low complexity" evidence="5">
    <location>
        <begin position="217"/>
        <end position="230"/>
    </location>
</feature>
<dbReference type="InterPro" id="IPR050540">
    <property type="entry name" value="F-actin_Monoox_Mical"/>
</dbReference>
<feature type="compositionally biased region" description="Basic and acidic residues" evidence="5">
    <location>
        <begin position="187"/>
        <end position="197"/>
    </location>
</feature>
<dbReference type="InterPro" id="IPR036872">
    <property type="entry name" value="CH_dom_sf"/>
</dbReference>
<protein>
    <submittedName>
        <fullName evidence="7">MICAL-like protein 2</fullName>
    </submittedName>
</protein>
<feature type="region of interest" description="Disordered" evidence="5">
    <location>
        <begin position="415"/>
        <end position="670"/>
    </location>
</feature>